<protein>
    <submittedName>
        <fullName evidence="1">Uncharacterized protein</fullName>
    </submittedName>
</protein>
<reference evidence="1" key="2">
    <citation type="journal article" date="2015" name="Fish Shellfish Immunol.">
        <title>Early steps in the European eel (Anguilla anguilla)-Vibrio vulnificus interaction in the gills: Role of the RtxA13 toxin.</title>
        <authorList>
            <person name="Callol A."/>
            <person name="Pajuelo D."/>
            <person name="Ebbesson L."/>
            <person name="Teles M."/>
            <person name="MacKenzie S."/>
            <person name="Amaro C."/>
        </authorList>
    </citation>
    <scope>NUCLEOTIDE SEQUENCE</scope>
</reference>
<accession>A0A0E9U7G4</accession>
<sequence>MCTLKNKQSSLCSFRKIIEAYSV</sequence>
<evidence type="ECO:0000313" key="1">
    <source>
        <dbReference type="EMBL" id="JAH60888.1"/>
    </source>
</evidence>
<dbReference type="AlphaFoldDB" id="A0A0E9U7G4"/>
<name>A0A0E9U7G4_ANGAN</name>
<dbReference type="EMBL" id="GBXM01047689">
    <property type="protein sequence ID" value="JAH60888.1"/>
    <property type="molecule type" value="Transcribed_RNA"/>
</dbReference>
<organism evidence="1">
    <name type="scientific">Anguilla anguilla</name>
    <name type="common">European freshwater eel</name>
    <name type="synonym">Muraena anguilla</name>
    <dbReference type="NCBI Taxonomy" id="7936"/>
    <lineage>
        <taxon>Eukaryota</taxon>
        <taxon>Metazoa</taxon>
        <taxon>Chordata</taxon>
        <taxon>Craniata</taxon>
        <taxon>Vertebrata</taxon>
        <taxon>Euteleostomi</taxon>
        <taxon>Actinopterygii</taxon>
        <taxon>Neopterygii</taxon>
        <taxon>Teleostei</taxon>
        <taxon>Anguilliformes</taxon>
        <taxon>Anguillidae</taxon>
        <taxon>Anguilla</taxon>
    </lineage>
</organism>
<proteinExistence type="predicted"/>
<reference evidence="1" key="1">
    <citation type="submission" date="2014-11" db="EMBL/GenBank/DDBJ databases">
        <authorList>
            <person name="Amaro Gonzalez C."/>
        </authorList>
    </citation>
    <scope>NUCLEOTIDE SEQUENCE</scope>
</reference>